<keyword evidence="2" id="KW-0808">Transferase</keyword>
<gene>
    <name evidence="2" type="ORF">MVEN_01106600</name>
</gene>
<dbReference type="PROSITE" id="PS50404">
    <property type="entry name" value="GST_NTER"/>
    <property type="match status" value="1"/>
</dbReference>
<protein>
    <submittedName>
        <fullName evidence="2">Glutathione S-transferase-like protein ustS</fullName>
    </submittedName>
</protein>
<dbReference type="Gene3D" id="3.40.30.10">
    <property type="entry name" value="Glutaredoxin"/>
    <property type="match status" value="1"/>
</dbReference>
<comment type="caution">
    <text evidence="2">The sequence shown here is derived from an EMBL/GenBank/DDBJ whole genome shotgun (WGS) entry which is preliminary data.</text>
</comment>
<evidence type="ECO:0000259" key="1">
    <source>
        <dbReference type="PROSITE" id="PS50404"/>
    </source>
</evidence>
<dbReference type="Pfam" id="PF13409">
    <property type="entry name" value="GST_N_2"/>
    <property type="match status" value="1"/>
</dbReference>
<dbReference type="EMBL" id="JACAZI010000008">
    <property type="protein sequence ID" value="KAF7354189.1"/>
    <property type="molecule type" value="Genomic_DNA"/>
</dbReference>
<dbReference type="SUPFAM" id="SSF52833">
    <property type="entry name" value="Thioredoxin-like"/>
    <property type="match status" value="1"/>
</dbReference>
<dbReference type="InterPro" id="IPR036249">
    <property type="entry name" value="Thioredoxin-like_sf"/>
</dbReference>
<dbReference type="Proteomes" id="UP000620124">
    <property type="component" value="Unassembled WGS sequence"/>
</dbReference>
<sequence length="248" mass="28324">MSNAIIFYDIPSTLPHKAWSANTWKARLALNYKGIPYNTVWLEYPEIEPLSKKLGALPTRNKPDGSPLYTLPLIHDLSTGTVLSDSDKIAVYLDATYPDTPRLMPTGTVGMHFAFEDAVLALLFPLWRYLNTPTHAILNPASEAYFRTVQEATFGMKVEEMNPIGDVDAREWQKVKDSFGRMDSWIRANGQGIKYFMGDSHCYADLWLSAYLVSVKLVLPEKWEEMKLWHDGRWARLSESVAKYETVR</sequence>
<name>A0A8H7CXH9_9AGAR</name>
<dbReference type="AlphaFoldDB" id="A0A8H7CXH9"/>
<dbReference type="Gene3D" id="1.20.1050.10">
    <property type="match status" value="1"/>
</dbReference>
<organism evidence="2 3">
    <name type="scientific">Mycena venus</name>
    <dbReference type="NCBI Taxonomy" id="2733690"/>
    <lineage>
        <taxon>Eukaryota</taxon>
        <taxon>Fungi</taxon>
        <taxon>Dikarya</taxon>
        <taxon>Basidiomycota</taxon>
        <taxon>Agaricomycotina</taxon>
        <taxon>Agaricomycetes</taxon>
        <taxon>Agaricomycetidae</taxon>
        <taxon>Agaricales</taxon>
        <taxon>Marasmiineae</taxon>
        <taxon>Mycenaceae</taxon>
        <taxon>Mycena</taxon>
    </lineage>
</organism>
<dbReference type="InterPro" id="IPR036282">
    <property type="entry name" value="Glutathione-S-Trfase_C_sf"/>
</dbReference>
<dbReference type="CDD" id="cd03038">
    <property type="entry name" value="GST_N_etherase_LigE"/>
    <property type="match status" value="1"/>
</dbReference>
<evidence type="ECO:0000313" key="3">
    <source>
        <dbReference type="Proteomes" id="UP000620124"/>
    </source>
</evidence>
<proteinExistence type="predicted"/>
<dbReference type="OrthoDB" id="4951845at2759"/>
<feature type="domain" description="GST N-terminal" evidence="1">
    <location>
        <begin position="10"/>
        <end position="101"/>
    </location>
</feature>
<reference evidence="2" key="1">
    <citation type="submission" date="2020-05" db="EMBL/GenBank/DDBJ databases">
        <title>Mycena genomes resolve the evolution of fungal bioluminescence.</title>
        <authorList>
            <person name="Tsai I.J."/>
        </authorList>
    </citation>
    <scope>NUCLEOTIDE SEQUENCE</scope>
    <source>
        <strain evidence="2">CCC161011</strain>
    </source>
</reference>
<dbReference type="InterPro" id="IPR054416">
    <property type="entry name" value="GST_UstS-like_C"/>
</dbReference>
<dbReference type="GO" id="GO:0016740">
    <property type="term" value="F:transferase activity"/>
    <property type="evidence" value="ECO:0007669"/>
    <property type="project" value="UniProtKB-KW"/>
</dbReference>
<dbReference type="Pfam" id="PF22041">
    <property type="entry name" value="GST_C_7"/>
    <property type="match status" value="1"/>
</dbReference>
<evidence type="ECO:0000313" key="2">
    <source>
        <dbReference type="EMBL" id="KAF7354189.1"/>
    </source>
</evidence>
<dbReference type="InterPro" id="IPR004045">
    <property type="entry name" value="Glutathione_S-Trfase_N"/>
</dbReference>
<accession>A0A8H7CXH9</accession>
<keyword evidence="3" id="KW-1185">Reference proteome</keyword>
<dbReference type="SUPFAM" id="SSF47616">
    <property type="entry name" value="GST C-terminal domain-like"/>
    <property type="match status" value="1"/>
</dbReference>